<dbReference type="AlphaFoldDB" id="A0A059FTU4"/>
<keyword evidence="2" id="KW-0285">Flavoprotein</keyword>
<comment type="cofactor">
    <cofactor evidence="1">
        <name>FAD</name>
        <dbReference type="ChEBI" id="CHEBI:57692"/>
    </cofactor>
</comment>
<dbReference type="RefSeq" id="WP_035612982.1">
    <property type="nucleotide sequence ID" value="NZ_ARYK01000001.1"/>
</dbReference>
<evidence type="ECO:0000259" key="5">
    <source>
        <dbReference type="Pfam" id="PF22780"/>
    </source>
</evidence>
<keyword evidence="3" id="KW-0274">FAD</keyword>
<evidence type="ECO:0000256" key="1">
    <source>
        <dbReference type="ARBA" id="ARBA00001974"/>
    </source>
</evidence>
<evidence type="ECO:0008006" key="8">
    <source>
        <dbReference type="Google" id="ProtNLM"/>
    </source>
</evidence>
<dbReference type="InterPro" id="IPR055178">
    <property type="entry name" value="RsdA/BaiN/AoA(So)-like_dom"/>
</dbReference>
<keyword evidence="7" id="KW-1185">Reference proteome</keyword>
<dbReference type="Pfam" id="PF22780">
    <property type="entry name" value="HI0933_like_1st"/>
    <property type="match status" value="1"/>
</dbReference>
<accession>A0A059FTU4</accession>
<gene>
    <name evidence="6" type="ORF">HJO_01800</name>
</gene>
<dbReference type="SUPFAM" id="SSF160996">
    <property type="entry name" value="HI0933 insert domain-like"/>
    <property type="match status" value="1"/>
</dbReference>
<evidence type="ECO:0000259" key="4">
    <source>
        <dbReference type="Pfam" id="PF03486"/>
    </source>
</evidence>
<evidence type="ECO:0000313" key="6">
    <source>
        <dbReference type="EMBL" id="KCZ94069.1"/>
    </source>
</evidence>
<dbReference type="PRINTS" id="PR00419">
    <property type="entry name" value="ADXRDTASE"/>
</dbReference>
<dbReference type="eggNOG" id="COG2081">
    <property type="taxonomic scope" value="Bacteria"/>
</dbReference>
<reference evidence="6 7" key="1">
    <citation type="journal article" date="2014" name="Antonie Van Leeuwenhoek">
        <title>Hyphomonas beringensis sp. nov. and Hyphomonas chukchiensis sp. nov., isolated from surface seawater of the Bering Sea and Chukchi Sea.</title>
        <authorList>
            <person name="Li C."/>
            <person name="Lai Q."/>
            <person name="Li G."/>
            <person name="Dong C."/>
            <person name="Wang J."/>
            <person name="Liao Y."/>
            <person name="Shao Z."/>
        </authorList>
    </citation>
    <scope>NUCLEOTIDE SEQUENCE [LARGE SCALE GENOMIC DNA]</scope>
    <source>
        <strain evidence="6 7">MHS-2</strain>
    </source>
</reference>
<dbReference type="InterPro" id="IPR023166">
    <property type="entry name" value="BaiN-like_dom_sf"/>
</dbReference>
<evidence type="ECO:0000256" key="3">
    <source>
        <dbReference type="ARBA" id="ARBA00022827"/>
    </source>
</evidence>
<feature type="domain" description="RsdA/BaiN/AoA(So)-like insert" evidence="5">
    <location>
        <begin position="189"/>
        <end position="339"/>
    </location>
</feature>
<dbReference type="InterPro" id="IPR057661">
    <property type="entry name" value="RsdA/BaiN/AoA(So)_Rossmann"/>
</dbReference>
<dbReference type="PANTHER" id="PTHR42887">
    <property type="entry name" value="OS12G0638800 PROTEIN"/>
    <property type="match status" value="1"/>
</dbReference>
<comment type="caution">
    <text evidence="6">The sequence shown here is derived from an EMBL/GenBank/DDBJ whole genome shotgun (WGS) entry which is preliminary data.</text>
</comment>
<dbReference type="Proteomes" id="UP000025171">
    <property type="component" value="Unassembled WGS sequence"/>
</dbReference>
<dbReference type="SUPFAM" id="SSF51905">
    <property type="entry name" value="FAD/NAD(P)-binding domain"/>
    <property type="match status" value="1"/>
</dbReference>
<dbReference type="InterPro" id="IPR004792">
    <property type="entry name" value="BaiN-like"/>
</dbReference>
<dbReference type="InterPro" id="IPR036188">
    <property type="entry name" value="FAD/NAD-bd_sf"/>
</dbReference>
<evidence type="ECO:0000256" key="2">
    <source>
        <dbReference type="ARBA" id="ARBA00022630"/>
    </source>
</evidence>
<dbReference type="PATRIC" id="fig|1280950.3.peg.370"/>
<evidence type="ECO:0000313" key="7">
    <source>
        <dbReference type="Proteomes" id="UP000025171"/>
    </source>
</evidence>
<organism evidence="6 7">
    <name type="scientific">Hyphomonas johnsonii MHS-2</name>
    <dbReference type="NCBI Taxonomy" id="1280950"/>
    <lineage>
        <taxon>Bacteria</taxon>
        <taxon>Pseudomonadati</taxon>
        <taxon>Pseudomonadota</taxon>
        <taxon>Alphaproteobacteria</taxon>
        <taxon>Hyphomonadales</taxon>
        <taxon>Hyphomonadaceae</taxon>
        <taxon>Hyphomonas</taxon>
    </lineage>
</organism>
<proteinExistence type="predicted"/>
<protein>
    <recommendedName>
        <fullName evidence="8">Pyridine nucleotide-disulfide oxidoreductase</fullName>
    </recommendedName>
</protein>
<dbReference type="STRING" id="1280950.HJO_01800"/>
<dbReference type="Pfam" id="PF03486">
    <property type="entry name" value="HI0933_like"/>
    <property type="match status" value="1"/>
</dbReference>
<name>A0A059FTU4_9PROT</name>
<dbReference type="InterPro" id="IPR022460">
    <property type="entry name" value="Flavoprotein_PP4765"/>
</dbReference>
<dbReference type="NCBIfam" id="TIGR00275">
    <property type="entry name" value="aminoacetone oxidase family FAD-binding enzyme"/>
    <property type="match status" value="1"/>
</dbReference>
<dbReference type="Gene3D" id="3.50.50.60">
    <property type="entry name" value="FAD/NAD(P)-binding domain"/>
    <property type="match status" value="1"/>
</dbReference>
<sequence>MRAAVIGAGPAGLMAAEALTARGVAVDIYDAMPSFGRKFLMAGKSGLNISHAEDMDLFLAGYRADERLMKMVRAFGPGEIVDWMQGLGIAAHTGSTGRIFPQMMKASPLLRAWLVRLQAAGAVLHPRHRWQGWDEAGALVFDAPGGPLAVTPDVTVVALGGASWRRLGSDGEWAATLREAGVAVQAFGPSNCGFTLDWSDRMKRDFAGTPVKGVRLSAEGDESRAEFVITETGVESGGIYALSAPLRDALAANGQAVLTLDLLPDLDRDVLAAKLARPRGKQSMANHLRKTARLTGVKLALLHEAAGGALPADPQALAALIKALPLTLTGTAALDAAISTTGGVAWDALDDALMLRARPGVFCAGEMVAWDAPTGGYLITACLAMGRAAGAGAADWLARA</sequence>
<dbReference type="Gene3D" id="2.40.30.10">
    <property type="entry name" value="Translation factors"/>
    <property type="match status" value="1"/>
</dbReference>
<dbReference type="EMBL" id="ARYK01000001">
    <property type="protein sequence ID" value="KCZ94069.1"/>
    <property type="molecule type" value="Genomic_DNA"/>
</dbReference>
<feature type="domain" description="RsdA/BaiN/AoA(So)-like Rossmann fold-like" evidence="4">
    <location>
        <begin position="3"/>
        <end position="391"/>
    </location>
</feature>
<dbReference type="PANTHER" id="PTHR42887:SF1">
    <property type="entry name" value="BLR3961 PROTEIN"/>
    <property type="match status" value="1"/>
</dbReference>
<dbReference type="NCBIfam" id="TIGR03862">
    <property type="entry name" value="flavo_PP4765"/>
    <property type="match status" value="1"/>
</dbReference>
<dbReference type="Gene3D" id="1.10.8.260">
    <property type="entry name" value="HI0933 insert domain-like"/>
    <property type="match status" value="1"/>
</dbReference>